<dbReference type="Gene3D" id="3.60.15.10">
    <property type="entry name" value="Ribonuclease Z/Hydroxyacylglutathione hydrolase-like"/>
    <property type="match status" value="1"/>
</dbReference>
<sequence length="356" mass="39375">MYEIDFLPVGNSNGDAICLQYSVPGGVLVHVVDGAYTETGTKIVEHIRQYYGANFFINHMVLSHADNDHATGLVEVMKNMKVQNLWMNRPWLYAAETLQHFHGLYTVDGLVKKMREMHPYLVDLENLAAQQGTMIHDVFQGAQIGNFTVLAPSRERYVRLIPDLDKTPTRHSAADSLTNYLVEALKKARDYLYETWDIETLSNDPDPTSASNETSVVQLGVLDGSHILLTADVGPDGLNEAADYAARLGLLKPPSFVQVPHHGSRRNVTPSVLDRWLGTKMANGMSFGIAYCSVGDNKTDYPRGQVSNAFLRRGYPVHVTRGVQKMHQSGSPGRGWSPSIPLPLAQEVEDKAKSAA</sequence>
<gene>
    <name evidence="1" type="ORF">GCM10007857_70690</name>
</gene>
<dbReference type="SUPFAM" id="SSF56281">
    <property type="entry name" value="Metallo-hydrolase/oxidoreductase"/>
    <property type="match status" value="1"/>
</dbReference>
<dbReference type="PANTHER" id="PTHR30619">
    <property type="entry name" value="DNA INTERNALIZATION/COMPETENCE PROTEIN COMEC/REC2"/>
    <property type="match status" value="1"/>
</dbReference>
<keyword evidence="2" id="KW-1185">Reference proteome</keyword>
<name>A0ABQ6B7H6_9BRAD</name>
<proteinExistence type="predicted"/>
<organism evidence="1 2">
    <name type="scientific">Bradyrhizobium iriomotense</name>
    <dbReference type="NCBI Taxonomy" id="441950"/>
    <lineage>
        <taxon>Bacteria</taxon>
        <taxon>Pseudomonadati</taxon>
        <taxon>Pseudomonadota</taxon>
        <taxon>Alphaproteobacteria</taxon>
        <taxon>Hyphomicrobiales</taxon>
        <taxon>Nitrobacteraceae</taxon>
        <taxon>Bradyrhizobium</taxon>
    </lineage>
</organism>
<protein>
    <recommendedName>
        <fullName evidence="3">Competence protein ComEC</fullName>
    </recommendedName>
</protein>
<evidence type="ECO:0000313" key="2">
    <source>
        <dbReference type="Proteomes" id="UP001156905"/>
    </source>
</evidence>
<dbReference type="RefSeq" id="WP_284273203.1">
    <property type="nucleotide sequence ID" value="NZ_BSOW01000033.1"/>
</dbReference>
<dbReference type="InterPro" id="IPR036866">
    <property type="entry name" value="RibonucZ/Hydroxyglut_hydro"/>
</dbReference>
<comment type="caution">
    <text evidence="1">The sequence shown here is derived from an EMBL/GenBank/DDBJ whole genome shotgun (WGS) entry which is preliminary data.</text>
</comment>
<dbReference type="Proteomes" id="UP001156905">
    <property type="component" value="Unassembled WGS sequence"/>
</dbReference>
<dbReference type="EMBL" id="BSOW01000033">
    <property type="protein sequence ID" value="GLR90354.1"/>
    <property type="molecule type" value="Genomic_DNA"/>
</dbReference>
<evidence type="ECO:0008006" key="3">
    <source>
        <dbReference type="Google" id="ProtNLM"/>
    </source>
</evidence>
<dbReference type="InterPro" id="IPR052159">
    <property type="entry name" value="Competence_DNA_uptake"/>
</dbReference>
<dbReference type="PANTHER" id="PTHR30619:SF1">
    <property type="entry name" value="RECOMBINATION PROTEIN 2"/>
    <property type="match status" value="1"/>
</dbReference>
<reference evidence="2" key="1">
    <citation type="journal article" date="2019" name="Int. J. Syst. Evol. Microbiol.">
        <title>The Global Catalogue of Microorganisms (GCM) 10K type strain sequencing project: providing services to taxonomists for standard genome sequencing and annotation.</title>
        <authorList>
            <consortium name="The Broad Institute Genomics Platform"/>
            <consortium name="The Broad Institute Genome Sequencing Center for Infectious Disease"/>
            <person name="Wu L."/>
            <person name="Ma J."/>
        </authorList>
    </citation>
    <scope>NUCLEOTIDE SEQUENCE [LARGE SCALE GENOMIC DNA]</scope>
    <source>
        <strain evidence="2">NBRC 102520</strain>
    </source>
</reference>
<evidence type="ECO:0000313" key="1">
    <source>
        <dbReference type="EMBL" id="GLR90354.1"/>
    </source>
</evidence>
<accession>A0ABQ6B7H6</accession>